<reference evidence="2 3" key="1">
    <citation type="submission" date="2021-06" db="EMBL/GenBank/DDBJ databases">
        <title>A haploid diamondback moth (Plutella xylostella L.) genome assembly resolves 31 chromosomes and identifies a diamide resistance mutation.</title>
        <authorList>
            <person name="Ward C.M."/>
            <person name="Perry K.D."/>
            <person name="Baker G."/>
            <person name="Powis K."/>
            <person name="Heckel D.G."/>
            <person name="Baxter S.W."/>
        </authorList>
    </citation>
    <scope>NUCLEOTIDE SEQUENCE [LARGE SCALE GENOMIC DNA]</scope>
    <source>
        <strain evidence="2 3">LV</strain>
        <tissue evidence="2">Single pupa</tissue>
    </source>
</reference>
<evidence type="ECO:0000256" key="1">
    <source>
        <dbReference type="SAM" id="MobiDB-lite"/>
    </source>
</evidence>
<dbReference type="Proteomes" id="UP000823941">
    <property type="component" value="Chromosome 6"/>
</dbReference>
<protein>
    <submittedName>
        <fullName evidence="2">Uncharacterized protein</fullName>
    </submittedName>
</protein>
<proteinExistence type="predicted"/>
<name>A0ABQ7QWZ8_PLUXY</name>
<feature type="compositionally biased region" description="Basic residues" evidence="1">
    <location>
        <begin position="37"/>
        <end position="46"/>
    </location>
</feature>
<organism evidence="2 3">
    <name type="scientific">Plutella xylostella</name>
    <name type="common">Diamondback moth</name>
    <name type="synonym">Plutella maculipennis</name>
    <dbReference type="NCBI Taxonomy" id="51655"/>
    <lineage>
        <taxon>Eukaryota</taxon>
        <taxon>Metazoa</taxon>
        <taxon>Ecdysozoa</taxon>
        <taxon>Arthropoda</taxon>
        <taxon>Hexapoda</taxon>
        <taxon>Insecta</taxon>
        <taxon>Pterygota</taxon>
        <taxon>Neoptera</taxon>
        <taxon>Endopterygota</taxon>
        <taxon>Lepidoptera</taxon>
        <taxon>Glossata</taxon>
        <taxon>Ditrysia</taxon>
        <taxon>Yponomeutoidea</taxon>
        <taxon>Plutellidae</taxon>
        <taxon>Plutella</taxon>
    </lineage>
</organism>
<feature type="region of interest" description="Disordered" evidence="1">
    <location>
        <begin position="23"/>
        <end position="61"/>
    </location>
</feature>
<gene>
    <name evidence="2" type="ORF">JYU34_004033</name>
</gene>
<dbReference type="EMBL" id="JAHIBW010000006">
    <property type="protein sequence ID" value="KAG7309574.1"/>
    <property type="molecule type" value="Genomic_DNA"/>
</dbReference>
<evidence type="ECO:0000313" key="2">
    <source>
        <dbReference type="EMBL" id="KAG7309574.1"/>
    </source>
</evidence>
<sequence length="162" mass="18246">MNATTNFTPYELMFAQTGRPVCDVSTPDRSNESVQSKRAKASARIKKASERMKRNYDKRRKNSTVYRKGDIVLWKQAPTSSAGKVNTKLDDLYSGPYIVSKVIGNDRYRIRSIKGMRGYKSFTALVASDSLRPYRSIAPMSDSASSTDEQLETEDLIDLLES</sequence>
<accession>A0ABQ7QWZ8</accession>
<evidence type="ECO:0000313" key="3">
    <source>
        <dbReference type="Proteomes" id="UP000823941"/>
    </source>
</evidence>
<comment type="caution">
    <text evidence="2">The sequence shown here is derived from an EMBL/GenBank/DDBJ whole genome shotgun (WGS) entry which is preliminary data.</text>
</comment>
<feature type="region of interest" description="Disordered" evidence="1">
    <location>
        <begin position="137"/>
        <end position="162"/>
    </location>
</feature>
<feature type="compositionally biased region" description="Acidic residues" evidence="1">
    <location>
        <begin position="149"/>
        <end position="162"/>
    </location>
</feature>
<keyword evidence="3" id="KW-1185">Reference proteome</keyword>